<dbReference type="InterPro" id="IPR050708">
    <property type="entry name" value="T6SS_VgrG/RHS"/>
</dbReference>
<dbReference type="EMBL" id="AP018205">
    <property type="protein sequence ID" value="BAY59746.1"/>
    <property type="molecule type" value="Genomic_DNA"/>
</dbReference>
<dbReference type="NCBIfam" id="TIGR03696">
    <property type="entry name" value="Rhs_assc_core"/>
    <property type="match status" value="1"/>
</dbReference>
<sequence length="306" mass="32192">MRSRYDAFGNGVKNEGALSNKYLFAGEQFDSGLGDYYLRQRYYSSESGRFLRRDTFQGTIEIPKSLQKYVYADANPTNLIDPSGLTTLTEFAAYNTTLGALIGGSMGALGGIASGGSLSDILKMSASGALGGAAAGFSLGFISPLVGAAIASVAGTASWGGILAGVIGGAISGASSSLAVQGLNIATGQQEEFEIESLLVATTVGGAFGGVFLRSAAPTAGQQFTHWSNGTPPGFREGGKYWVQLGRDTWQNWQRTGRGDWAKLMGQPVYPKSNGVSVTVIDAKRITYPEGHEIWKGLLGQRIYRP</sequence>
<gene>
    <name evidence="1" type="ORF">NIES2135_66230</name>
</gene>
<dbReference type="PANTHER" id="PTHR32305">
    <property type="match status" value="1"/>
</dbReference>
<protein>
    <submittedName>
        <fullName evidence="1">YD repeat protein</fullName>
    </submittedName>
</protein>
<evidence type="ECO:0000313" key="2">
    <source>
        <dbReference type="Proteomes" id="UP000217895"/>
    </source>
</evidence>
<proteinExistence type="predicted"/>
<dbReference type="Gene3D" id="2.180.10.10">
    <property type="entry name" value="RHS repeat-associated core"/>
    <property type="match status" value="1"/>
</dbReference>
<keyword evidence="2" id="KW-1185">Reference proteome</keyword>
<dbReference type="InterPro" id="IPR022385">
    <property type="entry name" value="Rhs_assc_core"/>
</dbReference>
<dbReference type="PANTHER" id="PTHR32305:SF15">
    <property type="entry name" value="PROTEIN RHSA-RELATED"/>
    <property type="match status" value="1"/>
</dbReference>
<organism evidence="1 2">
    <name type="scientific">Leptolyngbya boryana NIES-2135</name>
    <dbReference type="NCBI Taxonomy" id="1973484"/>
    <lineage>
        <taxon>Bacteria</taxon>
        <taxon>Bacillati</taxon>
        <taxon>Cyanobacteriota</taxon>
        <taxon>Cyanophyceae</taxon>
        <taxon>Leptolyngbyales</taxon>
        <taxon>Leptolyngbyaceae</taxon>
        <taxon>Leptolyngbya group</taxon>
        <taxon>Leptolyngbya</taxon>
    </lineage>
</organism>
<dbReference type="Proteomes" id="UP000217895">
    <property type="component" value="Plasmid Plasmid2 dna"/>
</dbReference>
<reference evidence="1 2" key="1">
    <citation type="submission" date="2017-06" db="EMBL/GenBank/DDBJ databases">
        <title>Genome sequencing of cyanobaciteial culture collection at National Institute for Environmental Studies (NIES).</title>
        <authorList>
            <person name="Hirose Y."/>
            <person name="Shimura Y."/>
            <person name="Fujisawa T."/>
            <person name="Nakamura Y."/>
            <person name="Kawachi M."/>
        </authorList>
    </citation>
    <scope>NUCLEOTIDE SEQUENCE [LARGE SCALE GENOMIC DNA]</scope>
    <source>
        <strain evidence="1 2">NIES-2135</strain>
        <plasmid evidence="2">Plasmid Plasmid2 dna</plasmid>
    </source>
</reference>
<accession>A0A1Z4JST5</accession>
<evidence type="ECO:0000313" key="1">
    <source>
        <dbReference type="EMBL" id="BAY59746.1"/>
    </source>
</evidence>
<dbReference type="AlphaFoldDB" id="A0A1Z4JST5"/>
<geneLocation type="plasmid" evidence="1">
    <name>plasmid2</name>
</geneLocation>
<keyword evidence="1" id="KW-0614">Plasmid</keyword>
<name>A0A1Z4JST5_LEPBY</name>